<dbReference type="GO" id="GO:0004252">
    <property type="term" value="F:serine-type endopeptidase activity"/>
    <property type="evidence" value="ECO:0007669"/>
    <property type="project" value="InterPro"/>
</dbReference>
<dbReference type="InterPro" id="IPR023562">
    <property type="entry name" value="ClpP/TepA"/>
</dbReference>
<dbReference type="GO" id="GO:0004176">
    <property type="term" value="F:ATP-dependent peptidase activity"/>
    <property type="evidence" value="ECO:0007669"/>
    <property type="project" value="InterPro"/>
</dbReference>
<evidence type="ECO:0000313" key="8">
    <source>
        <dbReference type="EMBL" id="MVM34225.1"/>
    </source>
</evidence>
<name>A0A7K1SKC7_9BACT</name>
<organism evidence="8 9">
    <name type="scientific">Spirosoma arboris</name>
    <dbReference type="NCBI Taxonomy" id="2682092"/>
    <lineage>
        <taxon>Bacteria</taxon>
        <taxon>Pseudomonadati</taxon>
        <taxon>Bacteroidota</taxon>
        <taxon>Cytophagia</taxon>
        <taxon>Cytophagales</taxon>
        <taxon>Cytophagaceae</taxon>
        <taxon>Spirosoma</taxon>
    </lineage>
</organism>
<evidence type="ECO:0000256" key="1">
    <source>
        <dbReference type="ARBA" id="ARBA00007039"/>
    </source>
</evidence>
<feature type="region of interest" description="Disordered" evidence="7">
    <location>
        <begin position="318"/>
        <end position="341"/>
    </location>
</feature>
<dbReference type="SUPFAM" id="SSF52096">
    <property type="entry name" value="ClpP/crotonase"/>
    <property type="match status" value="1"/>
</dbReference>
<evidence type="ECO:0000256" key="5">
    <source>
        <dbReference type="ARBA" id="ARBA00022825"/>
    </source>
</evidence>
<gene>
    <name evidence="8" type="ORF">GO755_29615</name>
</gene>
<keyword evidence="4" id="KW-0378">Hydrolase</keyword>
<dbReference type="InterPro" id="IPR001907">
    <property type="entry name" value="ClpP"/>
</dbReference>
<evidence type="ECO:0000313" key="9">
    <source>
        <dbReference type="Proteomes" id="UP000436006"/>
    </source>
</evidence>
<reference evidence="8 9" key="1">
    <citation type="submission" date="2019-12" db="EMBL/GenBank/DDBJ databases">
        <title>Spirosoma sp. HMF4905 genome sequencing and assembly.</title>
        <authorList>
            <person name="Kang H."/>
            <person name="Cha I."/>
            <person name="Kim H."/>
            <person name="Joh K."/>
        </authorList>
    </citation>
    <scope>NUCLEOTIDE SEQUENCE [LARGE SCALE GENOMIC DNA]</scope>
    <source>
        <strain evidence="8 9">HMF4905</strain>
    </source>
</reference>
<evidence type="ECO:0000256" key="3">
    <source>
        <dbReference type="ARBA" id="ARBA00022670"/>
    </source>
</evidence>
<dbReference type="GO" id="GO:0006515">
    <property type="term" value="P:protein quality control for misfolded or incompletely synthesized proteins"/>
    <property type="evidence" value="ECO:0007669"/>
    <property type="project" value="TreeGrafter"/>
</dbReference>
<dbReference type="Proteomes" id="UP000436006">
    <property type="component" value="Unassembled WGS sequence"/>
</dbReference>
<keyword evidence="5" id="KW-0720">Serine protease</keyword>
<dbReference type="GO" id="GO:0009368">
    <property type="term" value="C:endopeptidase Clp complex"/>
    <property type="evidence" value="ECO:0007669"/>
    <property type="project" value="TreeGrafter"/>
</dbReference>
<dbReference type="PANTHER" id="PTHR10381">
    <property type="entry name" value="ATP-DEPENDENT CLP PROTEASE PROTEOLYTIC SUBUNIT"/>
    <property type="match status" value="1"/>
</dbReference>
<keyword evidence="2" id="KW-0963">Cytoplasm</keyword>
<feature type="region of interest" description="Disordered" evidence="7">
    <location>
        <begin position="379"/>
        <end position="410"/>
    </location>
</feature>
<protein>
    <recommendedName>
        <fullName evidence="6">ATP-dependent Clp protease proteolytic subunit</fullName>
    </recommendedName>
</protein>
<dbReference type="AlphaFoldDB" id="A0A7K1SKC7"/>
<evidence type="ECO:0000256" key="2">
    <source>
        <dbReference type="ARBA" id="ARBA00022490"/>
    </source>
</evidence>
<dbReference type="CDD" id="cd07016">
    <property type="entry name" value="S14_ClpP_1"/>
    <property type="match status" value="1"/>
</dbReference>
<dbReference type="Gene3D" id="3.90.226.10">
    <property type="entry name" value="2-enoyl-CoA Hydratase, Chain A, domain 1"/>
    <property type="match status" value="1"/>
</dbReference>
<dbReference type="GO" id="GO:0051117">
    <property type="term" value="F:ATPase binding"/>
    <property type="evidence" value="ECO:0007669"/>
    <property type="project" value="TreeGrafter"/>
</dbReference>
<evidence type="ECO:0000256" key="6">
    <source>
        <dbReference type="RuleBase" id="RU003567"/>
    </source>
</evidence>
<sequence length="434" mass="46887">MAQQLLRKRNTYNFDPSKIFTSEVGKTASIFIDGEVNSYSYTASIQGVRDTLNWSGQFDDITVTINSCGGDIAEGLGIYDLLRSYEKPITTVVIGQCCSAATIIFLAGSTRLIYENVVAFMVHQAAGEPNGPATADQLRTIADFVDSYNERMTAIYIEHTGASAETVAEWLSKDSFMTAQEALDNGFATAIAKPVQAKYYASRRYTPPSPSTNQPQIDPKMKIITNQAKRLATVVMALLAGAKVVAKEVTTSTGEKLTIDMADDTLAEEQTVTKDGEPAPDGKYTIDGVEITVKGGKIEKIDTGGTSTDVNAEDETTVTAEDDTTVTAENEEESEEEPDLAQQLADEKAKTTALEAKVTALERNQATVTAQMKLLLGTKESGEPKVPAPKGVKKKVTAVAVPDEDEQERQDMLDERAAKGLGMTLEEYRASQEA</sequence>
<proteinExistence type="inferred from homology"/>
<dbReference type="PRINTS" id="PR00127">
    <property type="entry name" value="CLPPROTEASEP"/>
</dbReference>
<keyword evidence="9" id="KW-1185">Reference proteome</keyword>
<keyword evidence="3" id="KW-0645">Protease</keyword>
<dbReference type="EMBL" id="WPIN01000015">
    <property type="protein sequence ID" value="MVM34225.1"/>
    <property type="molecule type" value="Genomic_DNA"/>
</dbReference>
<feature type="compositionally biased region" description="Acidic residues" evidence="7">
    <location>
        <begin position="318"/>
        <end position="339"/>
    </location>
</feature>
<evidence type="ECO:0000256" key="7">
    <source>
        <dbReference type="SAM" id="MobiDB-lite"/>
    </source>
</evidence>
<comment type="caution">
    <text evidence="8">The sequence shown here is derived from an EMBL/GenBank/DDBJ whole genome shotgun (WGS) entry which is preliminary data.</text>
</comment>
<dbReference type="Pfam" id="PF00574">
    <property type="entry name" value="CLP_protease"/>
    <property type="match status" value="1"/>
</dbReference>
<dbReference type="InterPro" id="IPR029045">
    <property type="entry name" value="ClpP/crotonase-like_dom_sf"/>
</dbReference>
<accession>A0A7K1SKC7</accession>
<comment type="similarity">
    <text evidence="1 6">Belongs to the peptidase S14 family.</text>
</comment>
<dbReference type="PANTHER" id="PTHR10381:SF70">
    <property type="entry name" value="ATP-DEPENDENT CLP PROTEASE PROTEOLYTIC SUBUNIT"/>
    <property type="match status" value="1"/>
</dbReference>
<evidence type="ECO:0000256" key="4">
    <source>
        <dbReference type="ARBA" id="ARBA00022801"/>
    </source>
</evidence>